<feature type="region of interest" description="Disordered" evidence="1">
    <location>
        <begin position="116"/>
        <end position="162"/>
    </location>
</feature>
<dbReference type="EMBL" id="JAWJWF010000047">
    <property type="protein sequence ID" value="KAK6621617.1"/>
    <property type="molecule type" value="Genomic_DNA"/>
</dbReference>
<organism evidence="2 3">
    <name type="scientific">Polyplax serrata</name>
    <name type="common">Common mouse louse</name>
    <dbReference type="NCBI Taxonomy" id="468196"/>
    <lineage>
        <taxon>Eukaryota</taxon>
        <taxon>Metazoa</taxon>
        <taxon>Ecdysozoa</taxon>
        <taxon>Arthropoda</taxon>
        <taxon>Hexapoda</taxon>
        <taxon>Insecta</taxon>
        <taxon>Pterygota</taxon>
        <taxon>Neoptera</taxon>
        <taxon>Paraneoptera</taxon>
        <taxon>Psocodea</taxon>
        <taxon>Troctomorpha</taxon>
        <taxon>Phthiraptera</taxon>
        <taxon>Anoplura</taxon>
        <taxon>Polyplacidae</taxon>
        <taxon>Polyplax</taxon>
    </lineage>
</organism>
<gene>
    <name evidence="2" type="ORF">RUM44_001424</name>
</gene>
<sequence>MFAPGSTPVHTQTHTVCSAVFSKDYIPEAYTGEGKKGSSTMRKVRKEAVDDPKALPFLPQRFLRRIRWKIPIDRKNDLMFSAGSSVSTQQKSKLMNCLAVSLNGKLISSLMDDHRTISSDDQSKSSLNSPSKAREAAGGGNVSTITSLQISTLEPPSKNSKL</sequence>
<name>A0ABR1AJZ4_POLSC</name>
<feature type="compositionally biased region" description="Polar residues" evidence="1">
    <location>
        <begin position="142"/>
        <end position="162"/>
    </location>
</feature>
<evidence type="ECO:0000313" key="2">
    <source>
        <dbReference type="EMBL" id="KAK6621617.1"/>
    </source>
</evidence>
<evidence type="ECO:0000313" key="3">
    <source>
        <dbReference type="Proteomes" id="UP001359485"/>
    </source>
</evidence>
<evidence type="ECO:0000256" key="1">
    <source>
        <dbReference type="SAM" id="MobiDB-lite"/>
    </source>
</evidence>
<protein>
    <submittedName>
        <fullName evidence="2">Uncharacterized protein</fullName>
    </submittedName>
</protein>
<dbReference type="Proteomes" id="UP001359485">
    <property type="component" value="Unassembled WGS sequence"/>
</dbReference>
<accession>A0ABR1AJZ4</accession>
<proteinExistence type="predicted"/>
<comment type="caution">
    <text evidence="2">The sequence shown here is derived from an EMBL/GenBank/DDBJ whole genome shotgun (WGS) entry which is preliminary data.</text>
</comment>
<keyword evidence="3" id="KW-1185">Reference proteome</keyword>
<reference evidence="2 3" key="1">
    <citation type="submission" date="2023-09" db="EMBL/GenBank/DDBJ databases">
        <title>Genomes of two closely related lineages of the louse Polyplax serrata with different host specificities.</title>
        <authorList>
            <person name="Martinu J."/>
            <person name="Tarabai H."/>
            <person name="Stefka J."/>
            <person name="Hypsa V."/>
        </authorList>
    </citation>
    <scope>NUCLEOTIDE SEQUENCE [LARGE SCALE GENOMIC DNA]</scope>
    <source>
        <strain evidence="2">98ZLc_SE</strain>
    </source>
</reference>